<gene>
    <name evidence="1" type="ORF">V5799_012976</name>
</gene>
<keyword evidence="2" id="KW-1185">Reference proteome</keyword>
<dbReference type="AlphaFoldDB" id="A0AAQ4E761"/>
<protein>
    <submittedName>
        <fullName evidence="1">Uncharacterized protein</fullName>
    </submittedName>
</protein>
<accession>A0AAQ4E761</accession>
<comment type="caution">
    <text evidence="1">The sequence shown here is derived from an EMBL/GenBank/DDBJ whole genome shotgun (WGS) entry which is preliminary data.</text>
</comment>
<evidence type="ECO:0000313" key="1">
    <source>
        <dbReference type="EMBL" id="KAK8770559.1"/>
    </source>
</evidence>
<dbReference type="EMBL" id="JARKHS020020938">
    <property type="protein sequence ID" value="KAK8770559.1"/>
    <property type="molecule type" value="Genomic_DNA"/>
</dbReference>
<dbReference type="SUPFAM" id="SSF55486">
    <property type="entry name" value="Metalloproteases ('zincins'), catalytic domain"/>
    <property type="match status" value="1"/>
</dbReference>
<sequence length="446" mass="50473">MFGAWVALMRTFAGQRKGNELSLRYQKYVKDMLALFGVSELLASEMASTIQEMDMLTLEVLAPAIVDPEQKILRLSIQNLSDALTPGFPTDRWALLVDTHFPWAHRYSANIEVHAEKPSLLRAVGYLLGLKSKTWEALALSLGLRVVTELGWMADRKIAEATLQLFGLPWSSHTRRCLLEVESRTGVAWFSLFPTDLGADTLIRDVRDVLLGVVMRRSGAMLQMTARKETCHTDIENYLTSVLPEPTPGTSFFNSWVKLMEVHWRLQRHHLSNILKPRSVLSHTWSVHGALAASEEYFVFPLYHPDLPPAVNYGGAGRLLADEVLRQLFYAPPKDQQQGARYYFVTEVNETDDALQEWSPYHVDAKALLAALKAYRLGLNRHFSDTHSVKSSLMEDRLFFVASCYALCSSENHMGDFYGDAEQRCNIAAKALVEFKRAFQCYGYKG</sequence>
<dbReference type="GO" id="GO:0008237">
    <property type="term" value="F:metallopeptidase activity"/>
    <property type="evidence" value="ECO:0007669"/>
    <property type="project" value="InterPro"/>
</dbReference>
<organism evidence="1 2">
    <name type="scientific">Amblyomma americanum</name>
    <name type="common">Lone star tick</name>
    <dbReference type="NCBI Taxonomy" id="6943"/>
    <lineage>
        <taxon>Eukaryota</taxon>
        <taxon>Metazoa</taxon>
        <taxon>Ecdysozoa</taxon>
        <taxon>Arthropoda</taxon>
        <taxon>Chelicerata</taxon>
        <taxon>Arachnida</taxon>
        <taxon>Acari</taxon>
        <taxon>Parasitiformes</taxon>
        <taxon>Ixodida</taxon>
        <taxon>Ixodoidea</taxon>
        <taxon>Ixodidae</taxon>
        <taxon>Amblyomminae</taxon>
        <taxon>Amblyomma</taxon>
    </lineage>
</organism>
<dbReference type="InterPro" id="IPR024079">
    <property type="entry name" value="MetalloPept_cat_dom_sf"/>
</dbReference>
<name>A0AAQ4E761_AMBAM</name>
<reference evidence="1 2" key="1">
    <citation type="journal article" date="2023" name="Arcadia Sci">
        <title>De novo assembly of a long-read Amblyomma americanum tick genome.</title>
        <authorList>
            <person name="Chou S."/>
            <person name="Poskanzer K.E."/>
            <person name="Rollins M."/>
            <person name="Thuy-Boun P.S."/>
        </authorList>
    </citation>
    <scope>NUCLEOTIDE SEQUENCE [LARGE SCALE GENOMIC DNA]</scope>
    <source>
        <strain evidence="1">F_SG_1</strain>
        <tissue evidence="1">Salivary glands</tissue>
    </source>
</reference>
<proteinExistence type="predicted"/>
<dbReference type="Proteomes" id="UP001321473">
    <property type="component" value="Unassembled WGS sequence"/>
</dbReference>
<dbReference type="Gene3D" id="3.40.390.10">
    <property type="entry name" value="Collagenase (Catalytic Domain)"/>
    <property type="match status" value="1"/>
</dbReference>
<evidence type="ECO:0000313" key="2">
    <source>
        <dbReference type="Proteomes" id="UP001321473"/>
    </source>
</evidence>